<protein>
    <recommendedName>
        <fullName evidence="1">DNA-directed RNA polymerase</fullName>
        <ecNumber evidence="1">2.7.7.6</ecNumber>
    </recommendedName>
</protein>
<evidence type="ECO:0000256" key="3">
    <source>
        <dbReference type="ARBA" id="ARBA00022679"/>
    </source>
</evidence>
<evidence type="ECO:0000256" key="1">
    <source>
        <dbReference type="ARBA" id="ARBA00012418"/>
    </source>
</evidence>
<name>A0A915EMG4_9BILA</name>
<reference evidence="9 10" key="1">
    <citation type="submission" date="2022-11" db="UniProtKB">
        <authorList>
            <consortium name="WormBaseParasite"/>
        </authorList>
    </citation>
    <scope>IDENTIFICATION</scope>
</reference>
<keyword evidence="4" id="KW-0548">Nucleotidyltransferase</keyword>
<dbReference type="Pfam" id="PF04990">
    <property type="entry name" value="RNA_pol_Rpb1_7"/>
    <property type="match status" value="1"/>
</dbReference>
<dbReference type="EC" id="2.7.7.6" evidence="1"/>
<evidence type="ECO:0000256" key="4">
    <source>
        <dbReference type="ARBA" id="ARBA00022695"/>
    </source>
</evidence>
<dbReference type="AlphaFoldDB" id="A0A915EMG4"/>
<evidence type="ECO:0000313" key="10">
    <source>
        <dbReference type="WBParaSite" id="jg9566"/>
    </source>
</evidence>
<dbReference type="InterPro" id="IPR007073">
    <property type="entry name" value="RNA_pol_Rpb1_7"/>
</dbReference>
<dbReference type="WBParaSite" id="jg9566">
    <property type="protein sequence ID" value="jg9566"/>
    <property type="gene ID" value="jg9566"/>
</dbReference>
<organism evidence="8 9">
    <name type="scientific">Ditylenchus dipsaci</name>
    <dbReference type="NCBI Taxonomy" id="166011"/>
    <lineage>
        <taxon>Eukaryota</taxon>
        <taxon>Metazoa</taxon>
        <taxon>Ecdysozoa</taxon>
        <taxon>Nematoda</taxon>
        <taxon>Chromadorea</taxon>
        <taxon>Rhabditida</taxon>
        <taxon>Tylenchina</taxon>
        <taxon>Tylenchomorpha</taxon>
        <taxon>Sphaerularioidea</taxon>
        <taxon>Anguinidae</taxon>
        <taxon>Anguininae</taxon>
        <taxon>Ditylenchus</taxon>
    </lineage>
</organism>
<dbReference type="GO" id="GO:0003677">
    <property type="term" value="F:DNA binding"/>
    <property type="evidence" value="ECO:0007669"/>
    <property type="project" value="InterPro"/>
</dbReference>
<evidence type="ECO:0000313" key="8">
    <source>
        <dbReference type="Proteomes" id="UP000887574"/>
    </source>
</evidence>
<dbReference type="PANTHER" id="PTHR19376:SF37">
    <property type="entry name" value="DNA-DIRECTED RNA POLYMERASE II SUBUNIT RPB1"/>
    <property type="match status" value="1"/>
</dbReference>
<keyword evidence="8" id="KW-1185">Reference proteome</keyword>
<dbReference type="Gene3D" id="3.30.1360.140">
    <property type="match status" value="1"/>
</dbReference>
<sequence length="240" mass="26919">MILIRRTDVSKKTHGSCGREIHAAFGEDLKVVFADDNAEKLVFHLRLSSQAGKDSEEQIDKMEDDVFLRCIETNLLSDLTLQDVDSISKVYMHKPITEDKKHVCITEDGGIKMVAEWILETDGTALLEVLSEPTVDPVQTYSNEICEIFSVLGIEAARKAIEREMNHVISFDASYVNYRHLALLCDVMTTKGHLMAITRHGINRQEVGALMRCTFEETVDILVEAAIHCEIDPVKGVLSN</sequence>
<dbReference type="SUPFAM" id="SSF64484">
    <property type="entry name" value="beta and beta-prime subunits of DNA dependent RNA-polymerase"/>
    <property type="match status" value="1"/>
</dbReference>
<feature type="domain" description="RNA polymerase Rpb1" evidence="6">
    <location>
        <begin position="18"/>
        <end position="82"/>
    </location>
</feature>
<evidence type="ECO:0000259" key="7">
    <source>
        <dbReference type="Pfam" id="PF04998"/>
    </source>
</evidence>
<keyword evidence="5" id="KW-0804">Transcription</keyword>
<dbReference type="Proteomes" id="UP000887574">
    <property type="component" value="Unplaced"/>
</dbReference>
<keyword evidence="3" id="KW-0808">Transferase</keyword>
<dbReference type="PANTHER" id="PTHR19376">
    <property type="entry name" value="DNA-DIRECTED RNA POLYMERASE"/>
    <property type="match status" value="1"/>
</dbReference>
<proteinExistence type="predicted"/>
<accession>A0A915EMG4</accession>
<dbReference type="InterPro" id="IPR007081">
    <property type="entry name" value="RNA_pol_Rpb1_5"/>
</dbReference>
<dbReference type="Gene3D" id="1.10.150.390">
    <property type="match status" value="1"/>
</dbReference>
<dbReference type="GO" id="GO:0006351">
    <property type="term" value="P:DNA-templated transcription"/>
    <property type="evidence" value="ECO:0007669"/>
    <property type="project" value="InterPro"/>
</dbReference>
<evidence type="ECO:0000313" key="9">
    <source>
        <dbReference type="WBParaSite" id="jg7461"/>
    </source>
</evidence>
<dbReference type="InterPro" id="IPR045867">
    <property type="entry name" value="DNA-dir_RpoC_beta_prime"/>
</dbReference>
<keyword evidence="2" id="KW-0240">DNA-directed RNA polymerase</keyword>
<dbReference type="WBParaSite" id="jg7461">
    <property type="protein sequence ID" value="jg7461"/>
    <property type="gene ID" value="jg7461"/>
</dbReference>
<dbReference type="GO" id="GO:0005665">
    <property type="term" value="C:RNA polymerase II, core complex"/>
    <property type="evidence" value="ECO:0007669"/>
    <property type="project" value="TreeGrafter"/>
</dbReference>
<evidence type="ECO:0000256" key="2">
    <source>
        <dbReference type="ARBA" id="ARBA00022478"/>
    </source>
</evidence>
<feature type="domain" description="RNA polymerase Rpb1" evidence="7">
    <location>
        <begin position="94"/>
        <end position="208"/>
    </location>
</feature>
<dbReference type="GO" id="GO:0003899">
    <property type="term" value="F:DNA-directed RNA polymerase activity"/>
    <property type="evidence" value="ECO:0007669"/>
    <property type="project" value="UniProtKB-EC"/>
</dbReference>
<evidence type="ECO:0000256" key="5">
    <source>
        <dbReference type="ARBA" id="ARBA00023163"/>
    </source>
</evidence>
<dbReference type="InterPro" id="IPR038593">
    <property type="entry name" value="RNA_pol_Rpb1_7_sf"/>
</dbReference>
<evidence type="ECO:0000259" key="6">
    <source>
        <dbReference type="Pfam" id="PF04990"/>
    </source>
</evidence>
<dbReference type="Pfam" id="PF04998">
    <property type="entry name" value="RNA_pol_Rpb1_5"/>
    <property type="match status" value="1"/>
</dbReference>